<dbReference type="SUPFAM" id="SSF53300">
    <property type="entry name" value="vWA-like"/>
    <property type="match status" value="1"/>
</dbReference>
<evidence type="ECO:0000313" key="3">
    <source>
        <dbReference type="EMBL" id="KAG2585402.1"/>
    </source>
</evidence>
<comment type="caution">
    <text evidence="3">The sequence shown here is derived from an EMBL/GenBank/DDBJ whole genome shotgun (WGS) entry which is preliminary data.</text>
</comment>
<dbReference type="Gene3D" id="3.40.50.410">
    <property type="entry name" value="von Willebrand factor, type A domain"/>
    <property type="match status" value="1"/>
</dbReference>
<keyword evidence="4" id="KW-1185">Reference proteome</keyword>
<dbReference type="Proteomes" id="UP000823388">
    <property type="component" value="Chromosome 6K"/>
</dbReference>
<dbReference type="SMART" id="SM00327">
    <property type="entry name" value="VWA"/>
    <property type="match status" value="1"/>
</dbReference>
<protein>
    <recommendedName>
        <fullName evidence="2">VWFA domain-containing protein</fullName>
    </recommendedName>
</protein>
<dbReference type="PANTHER" id="PTHR10579">
    <property type="entry name" value="CALCIUM-ACTIVATED CHLORIDE CHANNEL REGULATOR"/>
    <property type="match status" value="1"/>
</dbReference>
<name>A0A8T0RH49_PANVG</name>
<dbReference type="PANTHER" id="PTHR10579:SF57">
    <property type="entry name" value="OS11G0687100 PROTEIN"/>
    <property type="match status" value="1"/>
</dbReference>
<reference evidence="3" key="1">
    <citation type="submission" date="2020-05" db="EMBL/GenBank/DDBJ databases">
        <title>WGS assembly of Panicum virgatum.</title>
        <authorList>
            <person name="Lovell J.T."/>
            <person name="Jenkins J."/>
            <person name="Shu S."/>
            <person name="Juenger T.E."/>
            <person name="Schmutz J."/>
        </authorList>
    </citation>
    <scope>NUCLEOTIDE SEQUENCE</scope>
    <source>
        <strain evidence="3">AP13</strain>
    </source>
</reference>
<accession>A0A8T0RH49</accession>
<evidence type="ECO:0000313" key="4">
    <source>
        <dbReference type="Proteomes" id="UP000823388"/>
    </source>
</evidence>
<dbReference type="Pfam" id="PF13519">
    <property type="entry name" value="VWA_2"/>
    <property type="match status" value="1"/>
</dbReference>
<dbReference type="InterPro" id="IPR051266">
    <property type="entry name" value="CLCR"/>
</dbReference>
<dbReference type="EMBL" id="CM029047">
    <property type="protein sequence ID" value="KAG2585402.1"/>
    <property type="molecule type" value="Genomic_DNA"/>
</dbReference>
<dbReference type="PROSITE" id="PS50234">
    <property type="entry name" value="VWFA"/>
    <property type="match status" value="1"/>
</dbReference>
<dbReference type="OrthoDB" id="619357at2759"/>
<sequence>MAAGDLCRLPFRNRRWVLPLAPATPLPPSMKTSAIRPSTEGRYARSSTTARKMEKQVISTAGNKVKLTTISKSPKLPTGKQGDTLPLLVRVEAPRAAKKHIPVDLVALLDVSGSMNTEVAPGTTRLDLVKKAMQFVIKHLHADDGLAILAFNEKILTHYSTDLFRISGQQMFAQNKVDKIVAKGDTNFSPGIEEAVKILDERSSSDKNSRVGVVMLVTDGVDSRKAAMYPIPPEILKKYPVHTFGICAHDPNVLLSIAQQSCGTYSFVDDDELGSIADPFAILLGGLNSIVAVDVVVQLFCSFRTSFRSSVKLISCGFQSSEIEVSARDDNWSTIRIGMLYAGEVKNFIAHVVIDPDTSAGTRSWGRIYVYYKDAPVVSSLIDGDGNGRELSTGKQAGDSGDNSSKVRGQVVQFNALEFLSTLQEEFKKQMNTAGAKGANEARAAQIRAGNSLEKRWEEFVKTMDDDLTDGLDLDDLKTEVEEMVNRLKQGAGMAYMCSWVSSQQMQRAATLGSADAVGTQFFTSARDAMLSKAKKYHVQLAPGGVGGSSTQPSKLEQRRESWEKLMKQAEQMLNQPADAALAQTWNELKAAIDKAKRSDLCEAMKRGES</sequence>
<feature type="domain" description="VWFA" evidence="2">
    <location>
        <begin position="104"/>
        <end position="287"/>
    </location>
</feature>
<dbReference type="AlphaFoldDB" id="A0A8T0RH49"/>
<proteinExistence type="predicted"/>
<evidence type="ECO:0000256" key="1">
    <source>
        <dbReference type="SAM" id="MobiDB-lite"/>
    </source>
</evidence>
<dbReference type="InterPro" id="IPR002035">
    <property type="entry name" value="VWF_A"/>
</dbReference>
<dbReference type="InterPro" id="IPR036465">
    <property type="entry name" value="vWFA_dom_sf"/>
</dbReference>
<evidence type="ECO:0000259" key="2">
    <source>
        <dbReference type="PROSITE" id="PS50234"/>
    </source>
</evidence>
<organism evidence="3 4">
    <name type="scientific">Panicum virgatum</name>
    <name type="common">Blackwell switchgrass</name>
    <dbReference type="NCBI Taxonomy" id="38727"/>
    <lineage>
        <taxon>Eukaryota</taxon>
        <taxon>Viridiplantae</taxon>
        <taxon>Streptophyta</taxon>
        <taxon>Embryophyta</taxon>
        <taxon>Tracheophyta</taxon>
        <taxon>Spermatophyta</taxon>
        <taxon>Magnoliopsida</taxon>
        <taxon>Liliopsida</taxon>
        <taxon>Poales</taxon>
        <taxon>Poaceae</taxon>
        <taxon>PACMAD clade</taxon>
        <taxon>Panicoideae</taxon>
        <taxon>Panicodae</taxon>
        <taxon>Paniceae</taxon>
        <taxon>Panicinae</taxon>
        <taxon>Panicum</taxon>
        <taxon>Panicum sect. Hiantes</taxon>
    </lineage>
</organism>
<feature type="region of interest" description="Disordered" evidence="1">
    <location>
        <begin position="28"/>
        <end position="53"/>
    </location>
</feature>
<gene>
    <name evidence="3" type="ORF">PVAP13_6KG178600</name>
</gene>